<dbReference type="InterPro" id="IPR045812">
    <property type="entry name" value="DAHL"/>
</dbReference>
<dbReference type="Gene3D" id="3.30.565.10">
    <property type="entry name" value="Histidine kinase-like ATPase, C-terminal domain"/>
    <property type="match status" value="1"/>
</dbReference>
<comment type="caution">
    <text evidence="4">Lacks conserved residue(s) required for the propagation of feature annotation.</text>
</comment>
<dbReference type="Gene3D" id="3.40.50.2300">
    <property type="match status" value="1"/>
</dbReference>
<dbReference type="InterPro" id="IPR036890">
    <property type="entry name" value="HATPase_C_sf"/>
</dbReference>
<evidence type="ECO:0000256" key="5">
    <source>
        <dbReference type="SAM" id="Phobius"/>
    </source>
</evidence>
<evidence type="ECO:0000259" key="6">
    <source>
        <dbReference type="PROSITE" id="PS50109"/>
    </source>
</evidence>
<dbReference type="Gene3D" id="1.10.287.130">
    <property type="match status" value="1"/>
</dbReference>
<evidence type="ECO:0000259" key="7">
    <source>
        <dbReference type="PROSITE" id="PS50110"/>
    </source>
</evidence>
<comment type="catalytic activity">
    <reaction evidence="1">
        <text>ATP + protein L-histidine = ADP + protein N-phospho-L-histidine.</text>
        <dbReference type="EC" id="2.7.13.3"/>
    </reaction>
</comment>
<dbReference type="RefSeq" id="WP_079539652.1">
    <property type="nucleotide sequence ID" value="NZ_LT670844.1"/>
</dbReference>
<dbReference type="InterPro" id="IPR010518">
    <property type="entry name" value="FleQ"/>
</dbReference>
<feature type="transmembrane region" description="Helical" evidence="5">
    <location>
        <begin position="243"/>
        <end position="261"/>
    </location>
</feature>
<feature type="transmembrane region" description="Helical" evidence="5">
    <location>
        <begin position="6"/>
        <end position="26"/>
    </location>
</feature>
<dbReference type="InterPro" id="IPR004358">
    <property type="entry name" value="Sig_transdc_His_kin-like_C"/>
</dbReference>
<feature type="domain" description="Response regulatory" evidence="7">
    <location>
        <begin position="702"/>
        <end position="817"/>
    </location>
</feature>
<evidence type="ECO:0000256" key="4">
    <source>
        <dbReference type="PROSITE-ProRule" id="PRU00169"/>
    </source>
</evidence>
<dbReference type="OrthoDB" id="7533341at2"/>
<dbReference type="EC" id="2.7.13.3" evidence="2"/>
<keyword evidence="5" id="KW-0472">Membrane</keyword>
<dbReference type="SUPFAM" id="SSF47384">
    <property type="entry name" value="Homodimeric domain of signal transducing histidine kinase"/>
    <property type="match status" value="1"/>
</dbReference>
<dbReference type="NCBIfam" id="NF010411">
    <property type="entry name" value="PRK13837.1"/>
    <property type="match status" value="1"/>
</dbReference>
<proteinExistence type="predicted"/>
<feature type="domain" description="Histidine kinase" evidence="6">
    <location>
        <begin position="460"/>
        <end position="681"/>
    </location>
</feature>
<keyword evidence="5" id="KW-1133">Transmembrane helix</keyword>
<dbReference type="SUPFAM" id="SSF52172">
    <property type="entry name" value="CheY-like"/>
    <property type="match status" value="1"/>
</dbReference>
<gene>
    <name evidence="8" type="ORF">SAMN05444159_3439</name>
</gene>
<dbReference type="GO" id="GO:0000155">
    <property type="term" value="F:phosphorelay sensor kinase activity"/>
    <property type="evidence" value="ECO:0007669"/>
    <property type="project" value="InterPro"/>
</dbReference>
<dbReference type="Pfam" id="PF00512">
    <property type="entry name" value="HisKA"/>
    <property type="match status" value="1"/>
</dbReference>
<dbReference type="PRINTS" id="PR00344">
    <property type="entry name" value="BCTRLSENSOR"/>
</dbReference>
<evidence type="ECO:0000256" key="3">
    <source>
        <dbReference type="ARBA" id="ARBA00022553"/>
    </source>
</evidence>
<dbReference type="SMART" id="SM00387">
    <property type="entry name" value="HATPase_c"/>
    <property type="match status" value="1"/>
</dbReference>
<evidence type="ECO:0000313" key="9">
    <source>
        <dbReference type="Proteomes" id="UP000189935"/>
    </source>
</evidence>
<dbReference type="InterPro" id="IPR036097">
    <property type="entry name" value="HisK_dim/P_sf"/>
</dbReference>
<dbReference type="PROSITE" id="PS50109">
    <property type="entry name" value="HIS_KIN"/>
    <property type="match status" value="1"/>
</dbReference>
<accession>A0A1M6T1R0</accession>
<name>A0A1M6T1R0_9BRAD</name>
<keyword evidence="8" id="KW-0418">Kinase</keyword>
<evidence type="ECO:0000256" key="1">
    <source>
        <dbReference type="ARBA" id="ARBA00000085"/>
    </source>
</evidence>
<dbReference type="InterPro" id="IPR001789">
    <property type="entry name" value="Sig_transdc_resp-reg_receiver"/>
</dbReference>
<dbReference type="AlphaFoldDB" id="A0A1M6T1R0"/>
<dbReference type="InterPro" id="IPR011006">
    <property type="entry name" value="CheY-like_superfamily"/>
</dbReference>
<dbReference type="InterPro" id="IPR003594">
    <property type="entry name" value="HATPase_dom"/>
</dbReference>
<dbReference type="PROSITE" id="PS50110">
    <property type="entry name" value="RESPONSE_REGULATORY"/>
    <property type="match status" value="1"/>
</dbReference>
<keyword evidence="3" id="KW-0597">Phosphoprotein</keyword>
<dbReference type="InterPro" id="IPR003661">
    <property type="entry name" value="HisK_dim/P_dom"/>
</dbReference>
<evidence type="ECO:0000256" key="2">
    <source>
        <dbReference type="ARBA" id="ARBA00012438"/>
    </source>
</evidence>
<keyword evidence="8" id="KW-0808">Transferase</keyword>
<sequence length="827" mass="89492">MRITSIAIVGAFFILLLTWLLLSGLYPNYARYDRELQALDEFSRLERGLNREVLTARAGLSRNYDALAHLTDAYAGSLDRLREAAATDSELRAAIDVLAERADRQRDLVEKFKSRNALLRNSFAYFGMFSARLAGSYDRPLVAAASSLSSAMLHLTLDTSPAAVHEVKNRLEQLAGLQSPPSDADSVQAAIAHGGILHDLLPATDAALKELTAAASTREQDIVRSLIMERQLAERAKARQYRVLLYSASLMLLAALIYLGLQLRARAVALRRRAAFEHVIAGISTRFINSQHHEIAEHVGSALERLAGCVGADRAYFVVAGEAKQIYRWSRQGAEFPPGWPERALQLAPRFGRGEDCVIQIPKVRPAHPDDTMTLLAGAGVQGWLCISNICQKRTPAILGFDALRAGALIPSAEVSLFRMAFDAIGQAVGRVFLEREKERLEANLQQARRMETIGNFASGIAHNFNNIVGAILGYTEMADAPVSSDRQPAANLTEIRRAGERARQLVDQILTFGRSGEGRREHVCLKALVAETKGLLAASLPSQVGIRVKETSEAAVVSAEPAQLQQVILNLCNNAAQAMDGPGDIKILIEVREVTEALRVGRIDIGPGRFAILSISDPGRGMDEATLERIFEPFFTTRPDGNGLGLATVREIVEEHDGAVTVASTPGVGTRFDIWLPSVSSNEPISIQHSPGVAGRGAGETVLVLEAERERLLRYEEVLAALGYEPVGFTELAEAAQAYAVKTRFDAALVSHPRGAAAALDFATALHDIAPDLPIILATPSARDLDAQRLASSGIFEVVRQPLAYSELAGALSRCLQASGAPQLQS</sequence>
<dbReference type="Proteomes" id="UP000189935">
    <property type="component" value="Chromosome I"/>
</dbReference>
<protein>
    <recommendedName>
        <fullName evidence="2">histidine kinase</fullName>
        <ecNumber evidence="2">2.7.13.3</ecNumber>
    </recommendedName>
</protein>
<evidence type="ECO:0000313" key="8">
    <source>
        <dbReference type="EMBL" id="SHK50933.1"/>
    </source>
</evidence>
<dbReference type="PANTHER" id="PTHR43065:SF42">
    <property type="entry name" value="TWO-COMPONENT SENSOR PPRA"/>
    <property type="match status" value="1"/>
</dbReference>
<reference evidence="8 9" key="1">
    <citation type="submission" date="2016-11" db="EMBL/GenBank/DDBJ databases">
        <authorList>
            <person name="Jaros S."/>
            <person name="Januszkiewicz K."/>
            <person name="Wedrychowicz H."/>
        </authorList>
    </citation>
    <scope>NUCLEOTIDE SEQUENCE [LARGE SCALE GENOMIC DNA]</scope>
    <source>
        <strain evidence="8 9">GAS499</strain>
    </source>
</reference>
<dbReference type="EMBL" id="LT670844">
    <property type="protein sequence ID" value="SHK50933.1"/>
    <property type="molecule type" value="Genomic_DNA"/>
</dbReference>
<dbReference type="CDD" id="cd00082">
    <property type="entry name" value="HisKA"/>
    <property type="match status" value="1"/>
</dbReference>
<dbReference type="InterPro" id="IPR005467">
    <property type="entry name" value="His_kinase_dom"/>
</dbReference>
<dbReference type="Pfam" id="PF19443">
    <property type="entry name" value="DAHL"/>
    <property type="match status" value="1"/>
</dbReference>
<organism evidence="8 9">
    <name type="scientific">Bradyrhizobium lablabi</name>
    <dbReference type="NCBI Taxonomy" id="722472"/>
    <lineage>
        <taxon>Bacteria</taxon>
        <taxon>Pseudomonadati</taxon>
        <taxon>Pseudomonadota</taxon>
        <taxon>Alphaproteobacteria</taxon>
        <taxon>Hyphomicrobiales</taxon>
        <taxon>Nitrobacteraceae</taxon>
        <taxon>Bradyrhizobium</taxon>
    </lineage>
</organism>
<dbReference type="SUPFAM" id="SSF55874">
    <property type="entry name" value="ATPase domain of HSP90 chaperone/DNA topoisomerase II/histidine kinase"/>
    <property type="match status" value="1"/>
</dbReference>
<dbReference type="PANTHER" id="PTHR43065">
    <property type="entry name" value="SENSOR HISTIDINE KINASE"/>
    <property type="match status" value="1"/>
</dbReference>
<dbReference type="SMART" id="SM00388">
    <property type="entry name" value="HisKA"/>
    <property type="match status" value="1"/>
</dbReference>
<keyword evidence="5" id="KW-0812">Transmembrane</keyword>
<dbReference type="Pfam" id="PF06490">
    <property type="entry name" value="FleQ"/>
    <property type="match status" value="1"/>
</dbReference>
<dbReference type="Pfam" id="PF02518">
    <property type="entry name" value="HATPase_c"/>
    <property type="match status" value="1"/>
</dbReference>